<dbReference type="EMBL" id="CM044708">
    <property type="protein sequence ID" value="KAI5647832.1"/>
    <property type="molecule type" value="Genomic_DNA"/>
</dbReference>
<evidence type="ECO:0000313" key="2">
    <source>
        <dbReference type="Proteomes" id="UP001060085"/>
    </source>
</evidence>
<accession>A0ACB9ZLM9</accession>
<reference evidence="2" key="1">
    <citation type="journal article" date="2023" name="Nat. Plants">
        <title>Single-cell RNA sequencing provides a high-resolution roadmap for understanding the multicellular compartmentation of specialized metabolism.</title>
        <authorList>
            <person name="Sun S."/>
            <person name="Shen X."/>
            <person name="Li Y."/>
            <person name="Li Y."/>
            <person name="Wang S."/>
            <person name="Li R."/>
            <person name="Zhang H."/>
            <person name="Shen G."/>
            <person name="Guo B."/>
            <person name="Wei J."/>
            <person name="Xu J."/>
            <person name="St-Pierre B."/>
            <person name="Chen S."/>
            <person name="Sun C."/>
        </authorList>
    </citation>
    <scope>NUCLEOTIDE SEQUENCE [LARGE SCALE GENOMIC DNA]</scope>
</reference>
<proteinExistence type="predicted"/>
<keyword evidence="2" id="KW-1185">Reference proteome</keyword>
<organism evidence="1 2">
    <name type="scientific">Catharanthus roseus</name>
    <name type="common">Madagascar periwinkle</name>
    <name type="synonym">Vinca rosea</name>
    <dbReference type="NCBI Taxonomy" id="4058"/>
    <lineage>
        <taxon>Eukaryota</taxon>
        <taxon>Viridiplantae</taxon>
        <taxon>Streptophyta</taxon>
        <taxon>Embryophyta</taxon>
        <taxon>Tracheophyta</taxon>
        <taxon>Spermatophyta</taxon>
        <taxon>Magnoliopsida</taxon>
        <taxon>eudicotyledons</taxon>
        <taxon>Gunneridae</taxon>
        <taxon>Pentapetalae</taxon>
        <taxon>asterids</taxon>
        <taxon>lamiids</taxon>
        <taxon>Gentianales</taxon>
        <taxon>Apocynaceae</taxon>
        <taxon>Rauvolfioideae</taxon>
        <taxon>Vinceae</taxon>
        <taxon>Catharanthinae</taxon>
        <taxon>Catharanthus</taxon>
    </lineage>
</organism>
<protein>
    <submittedName>
        <fullName evidence="1">Uncharacterized protein</fullName>
    </submittedName>
</protein>
<evidence type="ECO:0000313" key="1">
    <source>
        <dbReference type="EMBL" id="KAI5647832.1"/>
    </source>
</evidence>
<comment type="caution">
    <text evidence="1">The sequence shown here is derived from an EMBL/GenBank/DDBJ whole genome shotgun (WGS) entry which is preliminary data.</text>
</comment>
<gene>
    <name evidence="1" type="ORF">M9H77_33837</name>
</gene>
<name>A0ACB9ZLM9_CATRO</name>
<sequence>MSKSNHEEDLDLLLSLQDRVLETPPGSPPSSYSPGYLSDDGSPKRRGQADMSVFRDAVQDCLDYDHETAKKALKAKSNKSSKDTTEVEKFSGLKIRNQVVSSVELSNRLSDIRFVRLPAIKNLLNGDTLSGCWATIGVLTERGNQRTSSTGKAFAIWKMGCLNEKTVSVFLFGDAYKRNCNEKTGTVFALFNSGVRKDSSENGFCLSVFSAGNILKIGDSMDYGLCKGKRKDGTACTLVINKRRGIYCSYHRQETSQKYSVKRAELKGGNLRTAFREPPKPEGIYMVDRSSNKLNPVKSSAPLKLLSVEALKKALSNAGQTTTNIYSQGIRFLTEVTGKSGEKESVKHCEKRLSSSLQKDLQKERSYKEPDTKKIKVDGPALGEKNNHVGTKMIELEFISSDEE</sequence>
<dbReference type="Proteomes" id="UP001060085">
    <property type="component" value="Linkage Group LG08"/>
</dbReference>